<evidence type="ECO:0000256" key="7">
    <source>
        <dbReference type="SAM" id="MobiDB-lite"/>
    </source>
</evidence>
<evidence type="ECO:0000259" key="8">
    <source>
        <dbReference type="PROSITE" id="PS51324"/>
    </source>
</evidence>
<protein>
    <recommendedName>
        <fullName evidence="6">Sulfhydryl oxidase</fullName>
        <ecNumber evidence="6">1.8.3.2</ecNumber>
    </recommendedName>
</protein>
<sequence length="156" mass="17560">MSDAPSRDIPGSPPSPIELGNAGWSILHSAAAVYPYKPTKEQKEAMKGFIYGWSHVYACNWCAYHMRRYVAEHPPVVDDKISVSRYICAFHNNVNEHVGNPTYSCDPDVLLRRWHPGYPNNMADHPSMEERVAAEEKKDGRGKAEPGELGPDPNRR</sequence>
<proteinExistence type="predicted"/>
<feature type="compositionally biased region" description="Basic and acidic residues" evidence="7">
    <location>
        <begin position="126"/>
        <end position="146"/>
    </location>
</feature>
<dbReference type="InterPro" id="IPR036774">
    <property type="entry name" value="ERV/ALR_sulphydryl_oxid_sf"/>
</dbReference>
<organism evidence="9 10">
    <name type="scientific">Angomonas deanei</name>
    <dbReference type="NCBI Taxonomy" id="59799"/>
    <lineage>
        <taxon>Eukaryota</taxon>
        <taxon>Discoba</taxon>
        <taxon>Euglenozoa</taxon>
        <taxon>Kinetoplastea</taxon>
        <taxon>Metakinetoplastina</taxon>
        <taxon>Trypanosomatida</taxon>
        <taxon>Trypanosomatidae</taxon>
        <taxon>Strigomonadinae</taxon>
        <taxon>Angomonas</taxon>
    </lineage>
</organism>
<dbReference type="SUPFAM" id="SSF69000">
    <property type="entry name" value="FAD-dependent thiol oxidase"/>
    <property type="match status" value="1"/>
</dbReference>
<feature type="region of interest" description="Disordered" evidence="7">
    <location>
        <begin position="121"/>
        <end position="156"/>
    </location>
</feature>
<evidence type="ECO:0000256" key="1">
    <source>
        <dbReference type="ARBA" id="ARBA00001974"/>
    </source>
</evidence>
<evidence type="ECO:0000256" key="2">
    <source>
        <dbReference type="ARBA" id="ARBA00022630"/>
    </source>
</evidence>
<dbReference type="OrthoDB" id="17199at2759"/>
<keyword evidence="4 6" id="KW-0560">Oxidoreductase</keyword>
<dbReference type="AlphaFoldDB" id="A0A7G2CU01"/>
<dbReference type="Pfam" id="PF04777">
    <property type="entry name" value="Evr1_Alr"/>
    <property type="match status" value="1"/>
</dbReference>
<dbReference type="GO" id="GO:0005739">
    <property type="term" value="C:mitochondrion"/>
    <property type="evidence" value="ECO:0007669"/>
    <property type="project" value="TreeGrafter"/>
</dbReference>
<dbReference type="InterPro" id="IPR039799">
    <property type="entry name" value="ALR/ERV"/>
</dbReference>
<evidence type="ECO:0000256" key="6">
    <source>
        <dbReference type="RuleBase" id="RU371123"/>
    </source>
</evidence>
<evidence type="ECO:0000256" key="4">
    <source>
        <dbReference type="ARBA" id="ARBA00023002"/>
    </source>
</evidence>
<gene>
    <name evidence="9" type="ORF">ADEAN_000947200</name>
</gene>
<dbReference type="EMBL" id="LR877167">
    <property type="protein sequence ID" value="CAD2221933.1"/>
    <property type="molecule type" value="Genomic_DNA"/>
</dbReference>
<dbReference type="PROSITE" id="PS51324">
    <property type="entry name" value="ERV_ALR"/>
    <property type="match status" value="1"/>
</dbReference>
<accession>A0A7G2CU01</accession>
<name>A0A7G2CU01_9TRYP</name>
<dbReference type="Gene3D" id="1.20.120.310">
    <property type="entry name" value="ERV/ALR sulfhydryl oxidase domain"/>
    <property type="match status" value="1"/>
</dbReference>
<dbReference type="PANTHER" id="PTHR12645:SF0">
    <property type="entry name" value="FAD-LINKED SULFHYDRYL OXIDASE ALR"/>
    <property type="match status" value="1"/>
</dbReference>
<keyword evidence="10" id="KW-1185">Reference proteome</keyword>
<evidence type="ECO:0000313" key="9">
    <source>
        <dbReference type="EMBL" id="CAD2221933.1"/>
    </source>
</evidence>
<reference evidence="9 10" key="1">
    <citation type="submission" date="2020-08" db="EMBL/GenBank/DDBJ databases">
        <authorList>
            <person name="Newling K."/>
            <person name="Davey J."/>
            <person name="Forrester S."/>
        </authorList>
    </citation>
    <scope>NUCLEOTIDE SEQUENCE [LARGE SCALE GENOMIC DNA]</scope>
    <source>
        <strain evidence="10">Crithidia deanei Carvalho (ATCC PRA-265)</strain>
    </source>
</reference>
<keyword evidence="2 6" id="KW-0285">Flavoprotein</keyword>
<keyword evidence="5" id="KW-1015">Disulfide bond</keyword>
<evidence type="ECO:0000313" key="10">
    <source>
        <dbReference type="Proteomes" id="UP000515908"/>
    </source>
</evidence>
<comment type="cofactor">
    <cofactor evidence="1 6">
        <name>FAD</name>
        <dbReference type="ChEBI" id="CHEBI:57692"/>
    </cofactor>
</comment>
<evidence type="ECO:0000256" key="3">
    <source>
        <dbReference type="ARBA" id="ARBA00022827"/>
    </source>
</evidence>
<dbReference type="GO" id="GO:0050660">
    <property type="term" value="F:flavin adenine dinucleotide binding"/>
    <property type="evidence" value="ECO:0007669"/>
    <property type="project" value="TreeGrafter"/>
</dbReference>
<dbReference type="GO" id="GO:0016971">
    <property type="term" value="F:flavin-dependent sulfhydryl oxidase activity"/>
    <property type="evidence" value="ECO:0007669"/>
    <property type="project" value="InterPro"/>
</dbReference>
<feature type="domain" description="ERV/ALR sulfhydryl oxidase" evidence="8">
    <location>
        <begin position="12"/>
        <end position="114"/>
    </location>
</feature>
<evidence type="ECO:0000256" key="5">
    <source>
        <dbReference type="ARBA" id="ARBA00023157"/>
    </source>
</evidence>
<dbReference type="Proteomes" id="UP000515908">
    <property type="component" value="Chromosome 23"/>
</dbReference>
<dbReference type="EC" id="1.8.3.2" evidence="6"/>
<dbReference type="PANTHER" id="PTHR12645">
    <property type="entry name" value="ALR/ERV"/>
    <property type="match status" value="1"/>
</dbReference>
<keyword evidence="3 6" id="KW-0274">FAD</keyword>
<dbReference type="InterPro" id="IPR017905">
    <property type="entry name" value="ERV/ALR_sulphydryl_oxidase"/>
</dbReference>
<dbReference type="VEuPathDB" id="TriTrypDB:ADEAN_000947200"/>
<comment type="catalytic activity">
    <reaction evidence="6">
        <text>2 R'C(R)SH + O2 = R'C(R)S-S(R)CR' + H2O2</text>
        <dbReference type="Rhea" id="RHEA:17357"/>
        <dbReference type="ChEBI" id="CHEBI:15379"/>
        <dbReference type="ChEBI" id="CHEBI:16240"/>
        <dbReference type="ChEBI" id="CHEBI:16520"/>
        <dbReference type="ChEBI" id="CHEBI:17412"/>
        <dbReference type="EC" id="1.8.3.2"/>
    </reaction>
</comment>